<proteinExistence type="predicted"/>
<dbReference type="PANTHER" id="PTHR33509:SF5">
    <property type="entry name" value="PROTEIN SENESCENCE-ASSOCIATED GENE 21, MITOCHONDRIAL"/>
    <property type="match status" value="1"/>
</dbReference>
<protein>
    <submittedName>
        <fullName evidence="1">Late embryogenesis abundant protein Lea5</fullName>
    </submittedName>
</protein>
<reference evidence="1 2" key="1">
    <citation type="journal article" date="2019" name="Nat. Plants">
        <title>Stout camphor tree genome fills gaps in understanding of flowering plant genome evolution.</title>
        <authorList>
            <person name="Chaw S.M."/>
            <person name="Liu Y.C."/>
            <person name="Wu Y.W."/>
            <person name="Wang H.Y."/>
            <person name="Lin C.I."/>
            <person name="Wu C.S."/>
            <person name="Ke H.M."/>
            <person name="Chang L.Y."/>
            <person name="Hsu C.Y."/>
            <person name="Yang H.T."/>
            <person name="Sudianto E."/>
            <person name="Hsu M.H."/>
            <person name="Wu K.P."/>
            <person name="Wang L.N."/>
            <person name="Leebens-Mack J.H."/>
            <person name="Tsai I.J."/>
        </authorList>
    </citation>
    <scope>NUCLEOTIDE SEQUENCE [LARGE SCALE GENOMIC DNA]</scope>
    <source>
        <strain evidence="2">cv. Chaw 1501</strain>
        <tissue evidence="1">Young leaves</tissue>
    </source>
</reference>
<dbReference type="EMBL" id="QPKB01000010">
    <property type="protein sequence ID" value="RWR94184.1"/>
    <property type="molecule type" value="Genomic_DNA"/>
</dbReference>
<evidence type="ECO:0000313" key="2">
    <source>
        <dbReference type="Proteomes" id="UP000283530"/>
    </source>
</evidence>
<dbReference type="OrthoDB" id="1936089at2759"/>
<name>A0A443PTS4_9MAGN</name>
<evidence type="ECO:0000313" key="1">
    <source>
        <dbReference type="EMBL" id="RWR94184.1"/>
    </source>
</evidence>
<gene>
    <name evidence="1" type="ORF">CKAN_02346500</name>
</gene>
<dbReference type="InterPro" id="IPR004926">
    <property type="entry name" value="LEA_3a"/>
</dbReference>
<dbReference type="Pfam" id="PF03242">
    <property type="entry name" value="LEA_3a"/>
    <property type="match status" value="1"/>
</dbReference>
<accession>A0A443PTS4</accession>
<sequence>MALSLLKNANLLASIADGVALSISRRGYSAASSSLVRGGRSGAGGEEKKVVMMMKEGGAESSSSWVPDPVTGCYRPGNRVEEIDPAELREMVLNNQKIQQQH</sequence>
<dbReference type="GO" id="GO:0006950">
    <property type="term" value="P:response to stress"/>
    <property type="evidence" value="ECO:0007669"/>
    <property type="project" value="TreeGrafter"/>
</dbReference>
<keyword evidence="2" id="KW-1185">Reference proteome</keyword>
<comment type="caution">
    <text evidence="1">The sequence shown here is derived from an EMBL/GenBank/DDBJ whole genome shotgun (WGS) entry which is preliminary data.</text>
</comment>
<dbReference type="PANTHER" id="PTHR33509">
    <property type="entry name" value="LATE EMBRYOGENIS ABUNDANT PROTEIN 2-RELATED"/>
    <property type="match status" value="1"/>
</dbReference>
<dbReference type="GO" id="GO:0005739">
    <property type="term" value="C:mitochondrion"/>
    <property type="evidence" value="ECO:0007669"/>
    <property type="project" value="TreeGrafter"/>
</dbReference>
<organism evidence="1 2">
    <name type="scientific">Cinnamomum micranthum f. kanehirae</name>
    <dbReference type="NCBI Taxonomy" id="337451"/>
    <lineage>
        <taxon>Eukaryota</taxon>
        <taxon>Viridiplantae</taxon>
        <taxon>Streptophyta</taxon>
        <taxon>Embryophyta</taxon>
        <taxon>Tracheophyta</taxon>
        <taxon>Spermatophyta</taxon>
        <taxon>Magnoliopsida</taxon>
        <taxon>Magnoliidae</taxon>
        <taxon>Laurales</taxon>
        <taxon>Lauraceae</taxon>
        <taxon>Cinnamomum</taxon>
    </lineage>
</organism>
<dbReference type="AlphaFoldDB" id="A0A443PTS4"/>
<dbReference type="Proteomes" id="UP000283530">
    <property type="component" value="Unassembled WGS sequence"/>
</dbReference>